<dbReference type="Pfam" id="PF13460">
    <property type="entry name" value="NAD_binding_10"/>
    <property type="match status" value="1"/>
</dbReference>
<comment type="similarity">
    <text evidence="1">Belongs to the avfA family.</text>
</comment>
<dbReference type="InParanoid" id="A0A1Y2E0P4"/>
<comment type="caution">
    <text evidence="3">The sequence shown here is derived from an EMBL/GenBank/DDBJ whole genome shotgun (WGS) entry which is preliminary data.</text>
</comment>
<dbReference type="Gene3D" id="3.40.50.720">
    <property type="entry name" value="NAD(P)-binding Rossmann-like Domain"/>
    <property type="match status" value="1"/>
</dbReference>
<dbReference type="GeneID" id="63779974"/>
<gene>
    <name evidence="3" type="ORF">BCR38DRAFT_484567</name>
</gene>
<dbReference type="SUPFAM" id="SSF51735">
    <property type="entry name" value="NAD(P)-binding Rossmann-fold domains"/>
    <property type="match status" value="1"/>
</dbReference>
<feature type="domain" description="NAD(P)-binding" evidence="2">
    <location>
        <begin position="39"/>
        <end position="159"/>
    </location>
</feature>
<evidence type="ECO:0000259" key="2">
    <source>
        <dbReference type="Pfam" id="PF13460"/>
    </source>
</evidence>
<dbReference type="EMBL" id="MCFJ01000006">
    <property type="protein sequence ID" value="ORY65102.1"/>
    <property type="molecule type" value="Genomic_DNA"/>
</dbReference>
<evidence type="ECO:0000256" key="1">
    <source>
        <dbReference type="ARBA" id="ARBA00038376"/>
    </source>
</evidence>
<dbReference type="STRING" id="1141098.A0A1Y2E0P4"/>
<dbReference type="Proteomes" id="UP000193689">
    <property type="component" value="Unassembled WGS sequence"/>
</dbReference>
<dbReference type="InterPro" id="IPR016040">
    <property type="entry name" value="NAD(P)-bd_dom"/>
</dbReference>
<dbReference type="RefSeq" id="XP_040716254.1">
    <property type="nucleotide sequence ID" value="XM_040863762.1"/>
</dbReference>
<dbReference type="OrthoDB" id="419598at2759"/>
<evidence type="ECO:0000313" key="4">
    <source>
        <dbReference type="Proteomes" id="UP000193689"/>
    </source>
</evidence>
<proteinExistence type="inferred from homology"/>
<dbReference type="InterPro" id="IPR036291">
    <property type="entry name" value="NAD(P)-bd_dom_sf"/>
</dbReference>
<dbReference type="InterPro" id="IPR051606">
    <property type="entry name" value="Polyketide_Oxido-like"/>
</dbReference>
<dbReference type="GO" id="GO:0004074">
    <property type="term" value="F:biliverdin reductase [NAD(P)H] activity"/>
    <property type="evidence" value="ECO:0007669"/>
    <property type="project" value="TreeGrafter"/>
</dbReference>
<reference evidence="3 4" key="1">
    <citation type="submission" date="2016-07" db="EMBL/GenBank/DDBJ databases">
        <title>Pervasive Adenine N6-methylation of Active Genes in Fungi.</title>
        <authorList>
            <consortium name="DOE Joint Genome Institute"/>
            <person name="Mondo S.J."/>
            <person name="Dannebaum R.O."/>
            <person name="Kuo R.C."/>
            <person name="Labutti K."/>
            <person name="Haridas S."/>
            <person name="Kuo A."/>
            <person name="Salamov A."/>
            <person name="Ahrendt S.R."/>
            <person name="Lipzen A."/>
            <person name="Sullivan W."/>
            <person name="Andreopoulos W.B."/>
            <person name="Clum A."/>
            <person name="Lindquist E."/>
            <person name="Daum C."/>
            <person name="Ramamoorthy G.K."/>
            <person name="Gryganskyi A."/>
            <person name="Culley D."/>
            <person name="Magnuson J.K."/>
            <person name="James T.Y."/>
            <person name="O'Malley M.A."/>
            <person name="Stajich J.E."/>
            <person name="Spatafora J.W."/>
            <person name="Visel A."/>
            <person name="Grigoriev I.V."/>
        </authorList>
    </citation>
    <scope>NUCLEOTIDE SEQUENCE [LARGE SCALE GENOMIC DNA]</scope>
    <source>
        <strain evidence="3 4">CBS 129021</strain>
    </source>
</reference>
<dbReference type="PANTHER" id="PTHR43355">
    <property type="entry name" value="FLAVIN REDUCTASE (NADPH)"/>
    <property type="match status" value="1"/>
</dbReference>
<dbReference type="PANTHER" id="PTHR43355:SF2">
    <property type="entry name" value="FLAVIN REDUCTASE (NADPH)"/>
    <property type="match status" value="1"/>
</dbReference>
<accession>A0A1Y2E0P4</accession>
<evidence type="ECO:0000313" key="3">
    <source>
        <dbReference type="EMBL" id="ORY65102.1"/>
    </source>
</evidence>
<sequence>MIATFSAFTATPYSVPTSVVVSLNARRAADSPFAAPSPDTPSRMMADSVANAVGAMGKHGVRKIVIMSSMGTGSSFAGLNCLMRWLMAKSNMRLQVKDHNAVDAETREANVDFVLVRPVMLAEGLAAEVKVYPDDGKGAGFMPKITRASVAKFMVEAVEGHEYVGRAPVITN</sequence>
<protein>
    <recommendedName>
        <fullName evidence="2">NAD(P)-binding domain-containing protein</fullName>
    </recommendedName>
</protein>
<dbReference type="AlphaFoldDB" id="A0A1Y2E0P4"/>
<name>A0A1Y2E0P4_9PEZI</name>
<dbReference type="GO" id="GO:0042602">
    <property type="term" value="F:riboflavin reductase (NADPH) activity"/>
    <property type="evidence" value="ECO:0007669"/>
    <property type="project" value="TreeGrafter"/>
</dbReference>
<organism evidence="3 4">
    <name type="scientific">Pseudomassariella vexata</name>
    <dbReference type="NCBI Taxonomy" id="1141098"/>
    <lineage>
        <taxon>Eukaryota</taxon>
        <taxon>Fungi</taxon>
        <taxon>Dikarya</taxon>
        <taxon>Ascomycota</taxon>
        <taxon>Pezizomycotina</taxon>
        <taxon>Sordariomycetes</taxon>
        <taxon>Xylariomycetidae</taxon>
        <taxon>Amphisphaeriales</taxon>
        <taxon>Pseudomassariaceae</taxon>
        <taxon>Pseudomassariella</taxon>
    </lineage>
</organism>
<keyword evidence="4" id="KW-1185">Reference proteome</keyword>